<dbReference type="InterPro" id="IPR022893">
    <property type="entry name" value="Shikimate_DH_fam"/>
</dbReference>
<keyword evidence="4 9" id="KW-0560">Oxidoreductase</keyword>
<comment type="catalytic activity">
    <reaction evidence="6">
        <text>shikimate + NADP(+) = 3-dehydroshikimate + NADPH + H(+)</text>
        <dbReference type="Rhea" id="RHEA:17737"/>
        <dbReference type="ChEBI" id="CHEBI:15378"/>
        <dbReference type="ChEBI" id="CHEBI:16630"/>
        <dbReference type="ChEBI" id="CHEBI:36208"/>
        <dbReference type="ChEBI" id="CHEBI:57783"/>
        <dbReference type="ChEBI" id="CHEBI:58349"/>
        <dbReference type="EC" id="1.1.1.25"/>
    </reaction>
</comment>
<dbReference type="Proteomes" id="UP001387293">
    <property type="component" value="Unassembled WGS sequence"/>
</dbReference>
<dbReference type="SUPFAM" id="SSF51735">
    <property type="entry name" value="NAD(P)-binding Rossmann-fold domains"/>
    <property type="match status" value="1"/>
</dbReference>
<keyword evidence="3" id="KW-0521">NADP</keyword>
<keyword evidence="10" id="KW-1185">Reference proteome</keyword>
<dbReference type="InterPro" id="IPR013708">
    <property type="entry name" value="Shikimate_DH-bd_N"/>
</dbReference>
<dbReference type="RefSeq" id="WP_337108878.1">
    <property type="nucleotide sequence ID" value="NZ_JAPYKS010000029.1"/>
</dbReference>
<reference evidence="9 10" key="1">
    <citation type="submission" date="2022-12" db="EMBL/GenBank/DDBJ databases">
        <authorList>
            <person name="Muema E."/>
        </authorList>
    </citation>
    <scope>NUCLEOTIDE SEQUENCE [LARGE SCALE GENOMIC DNA]</scope>
    <source>
        <strain evidence="10">1326</strain>
    </source>
</reference>
<dbReference type="InterPro" id="IPR036291">
    <property type="entry name" value="NAD(P)-bd_dom_sf"/>
</dbReference>
<dbReference type="Pfam" id="PF08501">
    <property type="entry name" value="Shikimate_dh_N"/>
    <property type="match status" value="1"/>
</dbReference>
<dbReference type="PANTHER" id="PTHR21089:SF1">
    <property type="entry name" value="BIFUNCTIONAL 3-DEHYDROQUINATE DEHYDRATASE_SHIKIMATE DEHYDROGENASE, CHLOROPLASTIC"/>
    <property type="match status" value="1"/>
</dbReference>
<sequence length="297" mass="31647">MSTAPHDRRSAGLTDPVRLGLIGDNIKRSRSPDLHRLAGRLSSLDVSYDLFIPREMGKDFDAVFDACRDAGLRGINVTYPYKEMVVSRLCIHDDLIRRIGSVNTVVFDPHCARGYNTDHTGFVAAYRAVFDDMAPGKVVLIGAGGVGKAVAFGLLALGADGLTIIDRDAGKARSLAAAIATASKGAVATSSGVDVGPAMDGAGGIVNCTPLGMHGHPGSPARLELLRELRWAFDAVYTPVDTQFKQQAEAAGIKVLSGFELFFHQGVEAFRIFTGRTPADLGSLRRMLLEIPPIDQG</sequence>
<evidence type="ECO:0000256" key="2">
    <source>
        <dbReference type="ARBA" id="ARBA00012962"/>
    </source>
</evidence>
<dbReference type="NCBIfam" id="NF009201">
    <property type="entry name" value="PRK12549.1"/>
    <property type="match status" value="1"/>
</dbReference>
<dbReference type="GO" id="GO:0004764">
    <property type="term" value="F:shikimate 3-dehydrogenase (NADP+) activity"/>
    <property type="evidence" value="ECO:0007669"/>
    <property type="project" value="UniProtKB-EC"/>
</dbReference>
<evidence type="ECO:0000256" key="6">
    <source>
        <dbReference type="ARBA" id="ARBA00049442"/>
    </source>
</evidence>
<comment type="caution">
    <text evidence="9">The sequence shown here is derived from an EMBL/GenBank/DDBJ whole genome shotgun (WGS) entry which is preliminary data.</text>
</comment>
<dbReference type="EC" id="1.1.1.25" evidence="2"/>
<dbReference type="Gene3D" id="3.40.50.10860">
    <property type="entry name" value="Leucine Dehydrogenase, chain A, domain 1"/>
    <property type="match status" value="1"/>
</dbReference>
<dbReference type="Pfam" id="PF01488">
    <property type="entry name" value="Shikimate_DH"/>
    <property type="match status" value="1"/>
</dbReference>
<dbReference type="SUPFAM" id="SSF53223">
    <property type="entry name" value="Aminoacid dehydrogenase-like, N-terminal domain"/>
    <property type="match status" value="1"/>
</dbReference>
<evidence type="ECO:0000256" key="4">
    <source>
        <dbReference type="ARBA" id="ARBA00023002"/>
    </source>
</evidence>
<evidence type="ECO:0000256" key="5">
    <source>
        <dbReference type="ARBA" id="ARBA00023141"/>
    </source>
</evidence>
<dbReference type="InterPro" id="IPR046346">
    <property type="entry name" value="Aminoacid_DH-like_N_sf"/>
</dbReference>
<feature type="domain" description="Shikimate dehydrogenase substrate binding N-terminal" evidence="8">
    <location>
        <begin position="21"/>
        <end position="105"/>
    </location>
</feature>
<keyword evidence="5" id="KW-0057">Aromatic amino acid biosynthesis</keyword>
<keyword evidence="5" id="KW-0028">Amino-acid biosynthesis</keyword>
<protein>
    <recommendedName>
        <fullName evidence="2">shikimate dehydrogenase (NADP(+))</fullName>
        <ecNumber evidence="2">1.1.1.25</ecNumber>
    </recommendedName>
</protein>
<organism evidence="9 10">
    <name type="scientific">Mesorhizobium salmacidum</name>
    <dbReference type="NCBI Taxonomy" id="3015171"/>
    <lineage>
        <taxon>Bacteria</taxon>
        <taxon>Pseudomonadati</taxon>
        <taxon>Pseudomonadota</taxon>
        <taxon>Alphaproteobacteria</taxon>
        <taxon>Hyphomicrobiales</taxon>
        <taxon>Phyllobacteriaceae</taxon>
        <taxon>Mesorhizobium</taxon>
    </lineage>
</organism>
<gene>
    <name evidence="9" type="ORF">O7A60_27605</name>
</gene>
<evidence type="ECO:0000259" key="7">
    <source>
        <dbReference type="Pfam" id="PF01488"/>
    </source>
</evidence>
<evidence type="ECO:0000256" key="1">
    <source>
        <dbReference type="ARBA" id="ARBA00004871"/>
    </source>
</evidence>
<dbReference type="EMBL" id="JAPYKS010000029">
    <property type="protein sequence ID" value="MEI9412488.1"/>
    <property type="molecule type" value="Genomic_DNA"/>
</dbReference>
<dbReference type="InterPro" id="IPR006151">
    <property type="entry name" value="Shikm_DH/Glu-tRNA_Rdtase"/>
</dbReference>
<evidence type="ECO:0000313" key="10">
    <source>
        <dbReference type="Proteomes" id="UP001387293"/>
    </source>
</evidence>
<comment type="pathway">
    <text evidence="1">Metabolic intermediate biosynthesis; chorismate biosynthesis; chorismate from D-erythrose 4-phosphate and phosphoenolpyruvate: step 4/7.</text>
</comment>
<evidence type="ECO:0000313" key="9">
    <source>
        <dbReference type="EMBL" id="MEI9412488.1"/>
    </source>
</evidence>
<name>A0ABU8L5P5_9HYPH</name>
<dbReference type="PANTHER" id="PTHR21089">
    <property type="entry name" value="SHIKIMATE DEHYDROGENASE"/>
    <property type="match status" value="1"/>
</dbReference>
<proteinExistence type="predicted"/>
<dbReference type="Gene3D" id="3.40.50.720">
    <property type="entry name" value="NAD(P)-binding Rossmann-like Domain"/>
    <property type="match status" value="1"/>
</dbReference>
<evidence type="ECO:0000259" key="8">
    <source>
        <dbReference type="Pfam" id="PF08501"/>
    </source>
</evidence>
<evidence type="ECO:0000256" key="3">
    <source>
        <dbReference type="ARBA" id="ARBA00022857"/>
    </source>
</evidence>
<accession>A0ABU8L5P5</accession>
<feature type="domain" description="Quinate/shikimate 5-dehydrogenase/glutamyl-tRNA reductase" evidence="7">
    <location>
        <begin position="129"/>
        <end position="181"/>
    </location>
</feature>
<dbReference type="CDD" id="cd01065">
    <property type="entry name" value="NAD_bind_Shikimate_DH"/>
    <property type="match status" value="1"/>
</dbReference>